<evidence type="ECO:0000259" key="5">
    <source>
        <dbReference type="Pfam" id="PF12697"/>
    </source>
</evidence>
<dbReference type="GO" id="GO:0003847">
    <property type="term" value="F:1-alkyl-2-acetylglycerophosphocholine esterase activity"/>
    <property type="evidence" value="ECO:0007669"/>
    <property type="project" value="TreeGrafter"/>
</dbReference>
<dbReference type="AlphaFoldDB" id="A0A2N9XR25"/>
<proteinExistence type="predicted"/>
<evidence type="ECO:0000256" key="3">
    <source>
        <dbReference type="ARBA" id="ARBA00023098"/>
    </source>
</evidence>
<dbReference type="GO" id="GO:0016042">
    <property type="term" value="P:lipid catabolic process"/>
    <property type="evidence" value="ECO:0007669"/>
    <property type="project" value="UniProtKB-KW"/>
</dbReference>
<dbReference type="PIRSF" id="PIRSF031982">
    <property type="entry name" value="UCP031982_abhydr"/>
    <property type="match status" value="1"/>
</dbReference>
<dbReference type="InterPro" id="IPR000073">
    <property type="entry name" value="AB_hydrolase_1"/>
</dbReference>
<accession>A0A2N9XR25</accession>
<dbReference type="InterPro" id="IPR016986">
    <property type="entry name" value="UCP031982_abhydr"/>
</dbReference>
<feature type="chain" id="PRO_5014718450" description="AB hydrolase-1 domain-containing protein" evidence="4">
    <location>
        <begin position="22"/>
        <end position="345"/>
    </location>
</feature>
<keyword evidence="4" id="KW-0732">Signal</keyword>
<gene>
    <name evidence="6" type="ORF">BHC48_05665</name>
</gene>
<sequence length="345" mass="38645">MLNKLCILFTLLLVFSLSANATSVEQVEYQSGFQETTIMDDHRPLDIAIWYPTHQTEPREKIGDNIIFEGEYAVRNAKLAGKNHPVILISHGFGGSWRNQVWLASALSHQGYIVASPNHPGTTTKNMDRMVAQNMLERPNDIRRTLTYLLSDPTFSAAIDPLKIGVVGHSYGGWTAIELIGGRFSASLFEHACQTYPFLASCKVYHQQMQGLDKESDYFKLDKNMQDSRIKAAFVFDLGLARGFTKKSLANINIPTLVVSAGDFDKALPAELESQYLIQNMPSSTTEYLSLNAATHFSFIGICKANAATILKEEEIDDSYICENDTNQRQAIHQLLVDKILSYMY</sequence>
<dbReference type="EMBL" id="MEIQ01000033">
    <property type="protein sequence ID" value="PIT50780.1"/>
    <property type="molecule type" value="Genomic_DNA"/>
</dbReference>
<dbReference type="Pfam" id="PF12697">
    <property type="entry name" value="Abhydrolase_6"/>
    <property type="match status" value="1"/>
</dbReference>
<evidence type="ECO:0000313" key="6">
    <source>
        <dbReference type="EMBL" id="PIT50780.1"/>
    </source>
</evidence>
<name>A0A2N9XR25_9NEIS</name>
<feature type="domain" description="AB hydrolase-1" evidence="5">
    <location>
        <begin position="87"/>
        <end position="190"/>
    </location>
</feature>
<dbReference type="InterPro" id="IPR029058">
    <property type="entry name" value="AB_hydrolase_fold"/>
</dbReference>
<feature type="signal peptide" evidence="4">
    <location>
        <begin position="1"/>
        <end position="21"/>
    </location>
</feature>
<evidence type="ECO:0000313" key="7">
    <source>
        <dbReference type="Proteomes" id="UP000231484"/>
    </source>
</evidence>
<protein>
    <recommendedName>
        <fullName evidence="5">AB hydrolase-1 domain-containing protein</fullName>
    </recommendedName>
</protein>
<keyword evidence="2" id="KW-0442">Lipid degradation</keyword>
<dbReference type="Proteomes" id="UP000231484">
    <property type="component" value="Unassembled WGS sequence"/>
</dbReference>
<keyword evidence="3" id="KW-0443">Lipid metabolism</keyword>
<evidence type="ECO:0000256" key="1">
    <source>
        <dbReference type="ARBA" id="ARBA00022801"/>
    </source>
</evidence>
<dbReference type="SUPFAM" id="SSF53474">
    <property type="entry name" value="alpha/beta-Hydrolases"/>
    <property type="match status" value="1"/>
</dbReference>
<keyword evidence="1" id="KW-0378">Hydrolase</keyword>
<dbReference type="PANTHER" id="PTHR10272">
    <property type="entry name" value="PLATELET-ACTIVATING FACTOR ACETYLHYDROLASE"/>
    <property type="match status" value="1"/>
</dbReference>
<comment type="caution">
    <text evidence="6">The sequence shown here is derived from an EMBL/GenBank/DDBJ whole genome shotgun (WGS) entry which is preliminary data.</text>
</comment>
<reference evidence="6 7" key="1">
    <citation type="journal article" date="2017" name="MBio">
        <title>Type VI secretion-mediated competition in the bee gut microbiome.</title>
        <authorList>
            <person name="Steele M.I."/>
            <person name="Kwong W.K."/>
            <person name="Powell J.E."/>
            <person name="Whiteley M."/>
            <person name="Moran N.A."/>
        </authorList>
    </citation>
    <scope>NUCLEOTIDE SEQUENCE [LARGE SCALE GENOMIC DNA]</scope>
    <source>
        <strain evidence="6 7">Occ4-2</strain>
    </source>
</reference>
<evidence type="ECO:0000256" key="4">
    <source>
        <dbReference type="SAM" id="SignalP"/>
    </source>
</evidence>
<dbReference type="Gene3D" id="3.40.50.1820">
    <property type="entry name" value="alpha/beta hydrolase"/>
    <property type="match status" value="1"/>
</dbReference>
<evidence type="ECO:0000256" key="2">
    <source>
        <dbReference type="ARBA" id="ARBA00022963"/>
    </source>
</evidence>
<organism evidence="6 7">
    <name type="scientific">Snodgrassella alvi</name>
    <dbReference type="NCBI Taxonomy" id="1196083"/>
    <lineage>
        <taxon>Bacteria</taxon>
        <taxon>Pseudomonadati</taxon>
        <taxon>Pseudomonadota</taxon>
        <taxon>Betaproteobacteria</taxon>
        <taxon>Neisseriales</taxon>
        <taxon>Neisseriaceae</taxon>
        <taxon>Snodgrassella</taxon>
    </lineage>
</organism>
<dbReference type="PANTHER" id="PTHR10272:SF0">
    <property type="entry name" value="PLATELET-ACTIVATING FACTOR ACETYLHYDROLASE"/>
    <property type="match status" value="1"/>
</dbReference>